<dbReference type="STRING" id="156889.Mmc1_1295"/>
<keyword evidence="3" id="KW-1185">Reference proteome</keyword>
<protein>
    <recommendedName>
        <fullName evidence="1">Integrase catalytic domain-containing protein</fullName>
    </recommendedName>
</protein>
<dbReference type="SUPFAM" id="SSF53098">
    <property type="entry name" value="Ribonuclease H-like"/>
    <property type="match status" value="1"/>
</dbReference>
<dbReference type="AlphaFoldDB" id="A0L763"/>
<reference evidence="2 3" key="2">
    <citation type="journal article" date="2012" name="Int. J. Syst. Evol. Microbiol.">
        <title>Magnetococcus marinus gen. nov., sp. nov., a marine, magnetotactic bacterium that represents a novel lineage (Magnetococcaceae fam. nov.; Magnetococcales ord. nov.) at the base of the Alphaproteobacteria.</title>
        <authorList>
            <person name="Bazylinski D.A."/>
            <person name="Williams T.J."/>
            <person name="Lefevre C.T."/>
            <person name="Berg R.J."/>
            <person name="Zhang C.L."/>
            <person name="Bowser S.S."/>
            <person name="Dean A.J."/>
            <person name="Beveridge T.J."/>
        </authorList>
    </citation>
    <scope>NUCLEOTIDE SEQUENCE [LARGE SCALE GENOMIC DNA]</scope>
    <source>
        <strain evidence="3">ATCC BAA-1437 / JCM 17883 / MC-1</strain>
    </source>
</reference>
<accession>A0L763</accession>
<dbReference type="Pfam" id="PF13683">
    <property type="entry name" value="rve_3"/>
    <property type="match status" value="1"/>
</dbReference>
<feature type="domain" description="Integrase catalytic" evidence="1">
    <location>
        <begin position="155"/>
        <end position="332"/>
    </location>
</feature>
<dbReference type="EMBL" id="CP000471">
    <property type="protein sequence ID" value="ABK43806.1"/>
    <property type="molecule type" value="Genomic_DNA"/>
</dbReference>
<dbReference type="eggNOG" id="COG2801">
    <property type="taxonomic scope" value="Bacteria"/>
</dbReference>
<evidence type="ECO:0000313" key="3">
    <source>
        <dbReference type="Proteomes" id="UP000002586"/>
    </source>
</evidence>
<name>A0L763_MAGMM</name>
<dbReference type="GO" id="GO:0015074">
    <property type="term" value="P:DNA integration"/>
    <property type="evidence" value="ECO:0007669"/>
    <property type="project" value="InterPro"/>
</dbReference>
<sequence length="355" mass="40884">MDRWFTFLFTLFAHHFTPRHNAEVRLLKAQIQILRDRVPTGRIIPSVEEKAELVRLGAICGHDVGELMEVVKPATYRRWLDRSEKGDVPQNVGRPRITQEIRDLVIKLAKENGLWGYRRIVGELKKLGHHIGITSAKRILNEAGIFPSPEKEKKKPPLPWGTFLKAHMESTIACDFFSKEVFTLTGVKTAYVLFFIHLESRRVFCSSPSYSPDSAWVTQQARNMLMWCDDEGITPEFLIRDADTKFTDSFNEVWKSEGARVIQIPPKSPQANAFAESFVASIKREALDFFICVSRRQLDYICRRWVSHYNSDRPHQGVDIGNNVLQVDFRPSQTGEIRCREDLGGIIRSYYREAA</sequence>
<reference evidence="3" key="1">
    <citation type="journal article" date="2009" name="Appl. Environ. Microbiol.">
        <title>Complete genome sequence of the chemolithoautotrophic marine magnetotactic coccus strain MC-1.</title>
        <authorList>
            <person name="Schubbe S."/>
            <person name="Williams T.J."/>
            <person name="Xie G."/>
            <person name="Kiss H.E."/>
            <person name="Brettin T.S."/>
            <person name="Martinez D."/>
            <person name="Ross C.A."/>
            <person name="Schuler D."/>
            <person name="Cox B.L."/>
            <person name="Nealson K.H."/>
            <person name="Bazylinski D.A."/>
        </authorList>
    </citation>
    <scope>NUCLEOTIDE SEQUENCE [LARGE SCALE GENOMIC DNA]</scope>
    <source>
        <strain evidence="3">ATCC BAA-1437 / JCM 17883 / MC-1</strain>
    </source>
</reference>
<dbReference type="Gene3D" id="3.30.420.10">
    <property type="entry name" value="Ribonuclease H-like superfamily/Ribonuclease H"/>
    <property type="match status" value="1"/>
</dbReference>
<dbReference type="PROSITE" id="PS50994">
    <property type="entry name" value="INTEGRASE"/>
    <property type="match status" value="1"/>
</dbReference>
<dbReference type="InterPro" id="IPR036397">
    <property type="entry name" value="RNaseH_sf"/>
</dbReference>
<dbReference type="GO" id="GO:0003676">
    <property type="term" value="F:nucleic acid binding"/>
    <property type="evidence" value="ECO:0007669"/>
    <property type="project" value="InterPro"/>
</dbReference>
<dbReference type="InterPro" id="IPR012337">
    <property type="entry name" value="RNaseH-like_sf"/>
</dbReference>
<gene>
    <name evidence="2" type="ordered locus">Mmc1_1295</name>
</gene>
<proteinExistence type="predicted"/>
<dbReference type="InterPro" id="IPR001584">
    <property type="entry name" value="Integrase_cat-core"/>
</dbReference>
<evidence type="ECO:0000313" key="2">
    <source>
        <dbReference type="EMBL" id="ABK43806.1"/>
    </source>
</evidence>
<evidence type="ECO:0000259" key="1">
    <source>
        <dbReference type="PROSITE" id="PS50994"/>
    </source>
</evidence>
<dbReference type="HOGENOM" id="CLU_064679_0_0_5"/>
<organism evidence="2 3">
    <name type="scientific">Magnetococcus marinus (strain ATCC BAA-1437 / JCM 17883 / MC-1)</name>
    <dbReference type="NCBI Taxonomy" id="156889"/>
    <lineage>
        <taxon>Bacteria</taxon>
        <taxon>Pseudomonadati</taxon>
        <taxon>Pseudomonadota</taxon>
        <taxon>Magnetococcia</taxon>
        <taxon>Magnetococcales</taxon>
        <taxon>Magnetococcaceae</taxon>
        <taxon>Magnetococcus</taxon>
    </lineage>
</organism>
<dbReference type="Proteomes" id="UP000002586">
    <property type="component" value="Chromosome"/>
</dbReference>
<dbReference type="RefSeq" id="WP_011712961.1">
    <property type="nucleotide sequence ID" value="NC_008576.1"/>
</dbReference>
<dbReference type="KEGG" id="mgm:Mmc1_1295"/>